<evidence type="ECO:0000259" key="1">
    <source>
        <dbReference type="Pfam" id="PF00534"/>
    </source>
</evidence>
<dbReference type="RefSeq" id="WP_064253038.1">
    <property type="nucleotide sequence ID" value="NZ_CP013110.1"/>
</dbReference>
<dbReference type="InterPro" id="IPR050194">
    <property type="entry name" value="Glycosyltransferase_grp1"/>
</dbReference>
<dbReference type="Pfam" id="PF13439">
    <property type="entry name" value="Glyco_transf_4"/>
    <property type="match status" value="1"/>
</dbReference>
<reference evidence="3 4" key="1">
    <citation type="submission" date="2015-10" db="EMBL/GenBank/DDBJ databases">
        <title>Genomic differences between typical nodule nitrogen-fixing rhizobial strains and those coming from bean seeds.</title>
        <authorList>
            <person name="Peralta H."/>
            <person name="Aguilar-Vera A."/>
            <person name="Diaz R."/>
            <person name="Mora Y."/>
            <person name="Martinez-Batallar G."/>
            <person name="Salazar E."/>
            <person name="Vargas-Lagunas C."/>
            <person name="Encarnacion S."/>
            <person name="Girard L."/>
            <person name="Mora J."/>
        </authorList>
    </citation>
    <scope>NUCLEOTIDE SEQUENCE [LARGE SCALE GENOMIC DNA]</scope>
    <source>
        <strain evidence="3 4">CFNEI 73</strain>
        <plasmid evidence="3 4">C</plasmid>
    </source>
</reference>
<gene>
    <name evidence="3" type="ORF">SAMCFNEI73_pC0108</name>
</gene>
<dbReference type="Proteomes" id="UP000182306">
    <property type="component" value="Plasmid C"/>
</dbReference>
<feature type="domain" description="Glycosyl transferase family 1" evidence="1">
    <location>
        <begin position="172"/>
        <end position="317"/>
    </location>
</feature>
<keyword evidence="3" id="KW-0808">Transferase</keyword>
<dbReference type="CDD" id="cd03802">
    <property type="entry name" value="GT4_AviGT4-like"/>
    <property type="match status" value="1"/>
</dbReference>
<dbReference type="KEGG" id="same:SAMCFNEI73_pC0108"/>
<evidence type="ECO:0000313" key="3">
    <source>
        <dbReference type="EMBL" id="APG93832.1"/>
    </source>
</evidence>
<name>A0A1L3LUT5_9HYPH</name>
<dbReference type="OrthoDB" id="9801573at2"/>
<dbReference type="PANTHER" id="PTHR45947">
    <property type="entry name" value="SULFOQUINOVOSYL TRANSFERASE SQD2"/>
    <property type="match status" value="1"/>
</dbReference>
<dbReference type="InterPro" id="IPR028098">
    <property type="entry name" value="Glyco_trans_4-like_N"/>
</dbReference>
<dbReference type="PANTHER" id="PTHR45947:SF13">
    <property type="entry name" value="TRANSFERASE"/>
    <property type="match status" value="1"/>
</dbReference>
<keyword evidence="4" id="KW-1185">Reference proteome</keyword>
<accession>A0A1L3LUT5</accession>
<feature type="domain" description="Glycosyltransferase subfamily 4-like N-terminal" evidence="2">
    <location>
        <begin position="18"/>
        <end position="124"/>
    </location>
</feature>
<proteinExistence type="predicted"/>
<dbReference type="AlphaFoldDB" id="A0A1L3LUT5"/>
<sequence>MRIAQIAPLAERVPPKLYGGTERIVHCLTEELVRLGHDVTLFASGDSLTSAELVPCSEVALRLNPDVTDFLPHHVVMLEEVRRRAQEFDVLHFHIDLLHFPLVRDFADRTVTTLHTRLDLSDLQPFYRLFTDIPLVSISDDQRRPIPPVNWRGTVYHGLDAAVLPFTERPAGNYLAFLGRISPEKGPERAIEIATRAGMPLKIAAKVDKADRAYWERVVEPMVASHANVEFIGEIDEHQKPEFLGNAAALLFPINWPEPFGLVMIEAMACGTPVLGFRYGSAPEVIEDGLSGVLVDWVEDAVVRMNEVLSLDRRRVRAAFERRFTTERMTRDYLDIYRNLPGVRSDTGIVRAAAGDRIGLEVAHQPWRSAVESALPLADAGKSRGAIQVILDGPQPLGTEEPRGGRPGQ</sequence>
<dbReference type="GO" id="GO:0016757">
    <property type="term" value="F:glycosyltransferase activity"/>
    <property type="evidence" value="ECO:0007669"/>
    <property type="project" value="InterPro"/>
</dbReference>
<dbReference type="SUPFAM" id="SSF53756">
    <property type="entry name" value="UDP-Glycosyltransferase/glycogen phosphorylase"/>
    <property type="match status" value="1"/>
</dbReference>
<protein>
    <submittedName>
        <fullName evidence="3">Sugar transferase</fullName>
    </submittedName>
</protein>
<keyword evidence="3" id="KW-0614">Plasmid</keyword>
<dbReference type="Gene3D" id="3.40.50.2000">
    <property type="entry name" value="Glycogen Phosphorylase B"/>
    <property type="match status" value="2"/>
</dbReference>
<evidence type="ECO:0000313" key="4">
    <source>
        <dbReference type="Proteomes" id="UP000182306"/>
    </source>
</evidence>
<dbReference type="Pfam" id="PF00534">
    <property type="entry name" value="Glycos_transf_1"/>
    <property type="match status" value="1"/>
</dbReference>
<dbReference type="EMBL" id="CP013110">
    <property type="protein sequence ID" value="APG93832.1"/>
    <property type="molecule type" value="Genomic_DNA"/>
</dbReference>
<dbReference type="InterPro" id="IPR001296">
    <property type="entry name" value="Glyco_trans_1"/>
</dbReference>
<organism evidence="3 4">
    <name type="scientific">Sinorhizobium americanum</name>
    <dbReference type="NCBI Taxonomy" id="194963"/>
    <lineage>
        <taxon>Bacteria</taxon>
        <taxon>Pseudomonadati</taxon>
        <taxon>Pseudomonadota</taxon>
        <taxon>Alphaproteobacteria</taxon>
        <taxon>Hyphomicrobiales</taxon>
        <taxon>Rhizobiaceae</taxon>
        <taxon>Sinorhizobium/Ensifer group</taxon>
        <taxon>Sinorhizobium</taxon>
    </lineage>
</organism>
<geneLocation type="plasmid" evidence="3 4">
    <name>C</name>
</geneLocation>
<evidence type="ECO:0000259" key="2">
    <source>
        <dbReference type="Pfam" id="PF13439"/>
    </source>
</evidence>